<evidence type="ECO:0000313" key="2">
    <source>
        <dbReference type="EMBL" id="MRW92794.1"/>
    </source>
</evidence>
<dbReference type="EMBL" id="WKJK01000013">
    <property type="protein sequence ID" value="MRW92794.1"/>
    <property type="molecule type" value="Genomic_DNA"/>
</dbReference>
<evidence type="ECO:0000313" key="3">
    <source>
        <dbReference type="Proteomes" id="UP000433309"/>
    </source>
</evidence>
<organism evidence="2 3">
    <name type="scientific">Duganella guangzhouensis</name>
    <dbReference type="NCBI Taxonomy" id="2666084"/>
    <lineage>
        <taxon>Bacteria</taxon>
        <taxon>Pseudomonadati</taxon>
        <taxon>Pseudomonadota</taxon>
        <taxon>Betaproteobacteria</taxon>
        <taxon>Burkholderiales</taxon>
        <taxon>Oxalobacteraceae</taxon>
        <taxon>Telluria group</taxon>
        <taxon>Duganella</taxon>
    </lineage>
</organism>
<gene>
    <name evidence="2" type="ORF">GJ699_22605</name>
</gene>
<name>A0A6I2L7E3_9BURK</name>
<feature type="signal peptide" evidence="1">
    <location>
        <begin position="1"/>
        <end position="22"/>
    </location>
</feature>
<sequence length="206" mass="22468">MTKQLTALLLCCGLLNSASAQDAPPASCAYDRAQMLALDETQFDQMPSGWRSLEAKPECAVVAADLLRDYQQAHQSESGLLFWHEAQLRADAGQDAAAIALMEKSRKPASADTGDWNPYVDATIAFLRKDRAALEQARASLLAFQPPPGADLPPIVNGYIELDFADGQKRKIRWPPNIDVVDGLIACFDKPYTEAYGGDCRERAAP</sequence>
<accession>A0A6I2L7E3</accession>
<evidence type="ECO:0000256" key="1">
    <source>
        <dbReference type="SAM" id="SignalP"/>
    </source>
</evidence>
<feature type="chain" id="PRO_5026286943" evidence="1">
    <location>
        <begin position="23"/>
        <end position="206"/>
    </location>
</feature>
<comment type="caution">
    <text evidence="2">The sequence shown here is derived from an EMBL/GenBank/DDBJ whole genome shotgun (WGS) entry which is preliminary data.</text>
</comment>
<dbReference type="AlphaFoldDB" id="A0A6I2L7E3"/>
<proteinExistence type="predicted"/>
<dbReference type="Proteomes" id="UP000433309">
    <property type="component" value="Unassembled WGS sequence"/>
</dbReference>
<keyword evidence="3" id="KW-1185">Reference proteome</keyword>
<keyword evidence="1" id="KW-0732">Signal</keyword>
<reference evidence="2 3" key="1">
    <citation type="submission" date="2019-11" db="EMBL/GenBank/DDBJ databases">
        <title>Novel species isolated from a subtropical stream in China.</title>
        <authorList>
            <person name="Lu H."/>
        </authorList>
    </citation>
    <scope>NUCLEOTIDE SEQUENCE [LARGE SCALE GENOMIC DNA]</scope>
    <source>
        <strain evidence="2 3">FT80W</strain>
    </source>
</reference>
<dbReference type="RefSeq" id="WP_154380566.1">
    <property type="nucleotide sequence ID" value="NZ_WKJK01000013.1"/>
</dbReference>
<protein>
    <submittedName>
        <fullName evidence="2">Uncharacterized protein</fullName>
    </submittedName>
</protein>